<dbReference type="Pfam" id="PF00111">
    <property type="entry name" value="Fer2"/>
    <property type="match status" value="1"/>
</dbReference>
<evidence type="ECO:0000313" key="3">
    <source>
        <dbReference type="EMBL" id="AKV08941.1"/>
    </source>
</evidence>
<dbReference type="Gene3D" id="3.10.20.30">
    <property type="match status" value="1"/>
</dbReference>
<feature type="domain" description="2Fe-2S ferredoxin-type" evidence="1">
    <location>
        <begin position="600"/>
        <end position="690"/>
    </location>
</feature>
<dbReference type="CDD" id="cd00207">
    <property type="entry name" value="fer2"/>
    <property type="match status" value="1"/>
</dbReference>
<gene>
    <name evidence="3" type="ORF">B723_22155</name>
</gene>
<dbReference type="PRINTS" id="PR00410">
    <property type="entry name" value="PHEHYDRXLASE"/>
</dbReference>
<dbReference type="InterPro" id="IPR012349">
    <property type="entry name" value="Split_barrel_FMN-bd"/>
</dbReference>
<dbReference type="RefSeq" id="WP_017338985.1">
    <property type="nucleotide sequence ID" value="NZ_CP010945.1"/>
</dbReference>
<dbReference type="AlphaFoldDB" id="A0A0K1QT63"/>
<organism evidence="3 4">
    <name type="scientific">Pseudomonas fluorescens NCIMB 11764</name>
    <dbReference type="NCBI Taxonomy" id="1221522"/>
    <lineage>
        <taxon>Bacteria</taxon>
        <taxon>Pseudomonadati</taxon>
        <taxon>Pseudomonadota</taxon>
        <taxon>Gammaproteobacteria</taxon>
        <taxon>Pseudomonadales</taxon>
        <taxon>Pseudomonadaceae</taxon>
        <taxon>Pseudomonas</taxon>
    </lineage>
</organism>
<dbReference type="PROSITE" id="PS00197">
    <property type="entry name" value="2FE2S_FER_1"/>
    <property type="match status" value="1"/>
</dbReference>
<dbReference type="Proteomes" id="UP000017175">
    <property type="component" value="Chromosome"/>
</dbReference>
<dbReference type="Gene3D" id="2.30.110.10">
    <property type="entry name" value="Electron Transport, Fmn-binding Protein, Chain A"/>
    <property type="match status" value="1"/>
</dbReference>
<dbReference type="PROSITE" id="PS51384">
    <property type="entry name" value="FAD_FR"/>
    <property type="match status" value="1"/>
</dbReference>
<dbReference type="SUPFAM" id="SSF54292">
    <property type="entry name" value="2Fe-2S ferredoxin-like"/>
    <property type="match status" value="1"/>
</dbReference>
<name>A0A0K1QT63_PSEFL</name>
<protein>
    <submittedName>
        <fullName evidence="3">FAD-binding oxidoreductase</fullName>
    </submittedName>
</protein>
<dbReference type="SUPFAM" id="SSF50475">
    <property type="entry name" value="FMN-binding split barrel"/>
    <property type="match status" value="1"/>
</dbReference>
<dbReference type="PROSITE" id="PS51085">
    <property type="entry name" value="2FE2S_FER_2"/>
    <property type="match status" value="1"/>
</dbReference>
<dbReference type="Pfam" id="PF00175">
    <property type="entry name" value="NAD_binding_1"/>
    <property type="match status" value="1"/>
</dbReference>
<dbReference type="eggNOG" id="COG3576">
    <property type="taxonomic scope" value="Bacteria"/>
</dbReference>
<evidence type="ECO:0000313" key="4">
    <source>
        <dbReference type="Proteomes" id="UP000017175"/>
    </source>
</evidence>
<dbReference type="Gene3D" id="2.40.30.10">
    <property type="entry name" value="Translation factors"/>
    <property type="match status" value="1"/>
</dbReference>
<dbReference type="SUPFAM" id="SSF63380">
    <property type="entry name" value="Riboflavin synthase domain-like"/>
    <property type="match status" value="1"/>
</dbReference>
<feature type="domain" description="FAD-binding FR-type" evidence="2">
    <location>
        <begin position="333"/>
        <end position="436"/>
    </location>
</feature>
<dbReference type="PANTHER" id="PTHR42815">
    <property type="entry name" value="FAD-BINDING, PUTATIVE (AFU_ORTHOLOGUE AFUA_6G07600)-RELATED"/>
    <property type="match status" value="1"/>
</dbReference>
<dbReference type="InterPro" id="IPR039261">
    <property type="entry name" value="FNR_nucleotide-bd"/>
</dbReference>
<dbReference type="InterPro" id="IPR001041">
    <property type="entry name" value="2Fe-2S_ferredoxin-type"/>
</dbReference>
<dbReference type="InterPro" id="IPR012675">
    <property type="entry name" value="Beta-grasp_dom_sf"/>
</dbReference>
<dbReference type="CDD" id="cd06184">
    <property type="entry name" value="flavohem_like_fad_nad_binding"/>
    <property type="match status" value="1"/>
</dbReference>
<evidence type="ECO:0000259" key="1">
    <source>
        <dbReference type="PROSITE" id="PS51085"/>
    </source>
</evidence>
<dbReference type="eggNOG" id="COG1018">
    <property type="taxonomic scope" value="Bacteria"/>
</dbReference>
<dbReference type="GO" id="GO:0051537">
    <property type="term" value="F:2 iron, 2 sulfur cluster binding"/>
    <property type="evidence" value="ECO:0007669"/>
    <property type="project" value="InterPro"/>
</dbReference>
<dbReference type="EMBL" id="CP010945">
    <property type="protein sequence ID" value="AKV08941.1"/>
    <property type="molecule type" value="Genomic_DNA"/>
</dbReference>
<evidence type="ECO:0000259" key="2">
    <source>
        <dbReference type="PROSITE" id="PS51384"/>
    </source>
</evidence>
<dbReference type="PANTHER" id="PTHR42815:SF2">
    <property type="entry name" value="FAD-BINDING, PUTATIVE (AFU_ORTHOLOGUE AFUA_6G07600)-RELATED"/>
    <property type="match status" value="1"/>
</dbReference>
<dbReference type="InterPro" id="IPR017938">
    <property type="entry name" value="Riboflavin_synthase-like_b-brl"/>
</dbReference>
<dbReference type="SUPFAM" id="SSF52343">
    <property type="entry name" value="Ferredoxin reductase-like, C-terminal NADP-linked domain"/>
    <property type="match status" value="1"/>
</dbReference>
<reference evidence="3 4" key="1">
    <citation type="journal article" date="2012" name="J. Bacteriol.">
        <title>Draft genome sequence of the cyanide-utilizing bacterium Pseudomonas fluorescens strain NCIMB 11764.</title>
        <authorList>
            <person name="Vilo C.A."/>
            <person name="Benedik M.J."/>
            <person name="Kunz D.A."/>
            <person name="Dong Q."/>
        </authorList>
    </citation>
    <scope>NUCLEOTIDE SEQUENCE [LARGE SCALE GENOMIC DNA]</scope>
    <source>
        <strain evidence="3 4">NCIMB 11764</strain>
    </source>
</reference>
<dbReference type="InterPro" id="IPR036010">
    <property type="entry name" value="2Fe-2S_ferredoxin-like_sf"/>
</dbReference>
<accession>A0A0K1QT63</accession>
<dbReference type="Pfam" id="PF00970">
    <property type="entry name" value="FAD_binding_6"/>
    <property type="match status" value="1"/>
</dbReference>
<dbReference type="OrthoDB" id="9796486at2"/>
<dbReference type="GO" id="GO:0016491">
    <property type="term" value="F:oxidoreductase activity"/>
    <property type="evidence" value="ECO:0007669"/>
    <property type="project" value="InterPro"/>
</dbReference>
<proteinExistence type="predicted"/>
<sequence>MSQSDAPGTSPWHAGERELQESVGVADQMEIFGRKVVRDFMPDQHRLFYNQLPYLVVGAVDEQGMPWATLIEGPPGFIHSPDPRMLQLDRLPAEGDPVRAALKQGAAVGLLGIDLKTRRRNRMNGNISTASSGGFAVSVVHAFGNCPQYIQLRGVEPVSLGQASANVAVECLSELDEAAKATISKADTFFIASYVDLDGDATRRSVDVSHRGGNSGFVRIEGNVLTIPDFAGNLHFNTLGNFLLNPRAGLVFIDFETGDMLQVSGRTEIILEGPEIAAFQGAERLWTLTVEQVVRRQAVLALRWRFEGFSPNSLMTGSWKQAEGRLQADYLRDQWRPLRVTRIVDESSSIRSFYFEPADGAGIPRFEAGQHLPVRFCLAEGQAPLVRTYSLSSAPSDSFFRISVKRDGLISSHLHDRVQVGDLVEARAPQGRFTVQADEYRPLVLLAAGVGVTPLLSMLREVIYEGERIRRTRPTWFIQSARSLGELGFRDELYELATRAKDKIRALRLLSQPETHARVGEDFEVAGRVDVELLKALLPLDDYDFYLCGPGAFTQALYDGLRQLRIGDDRIHAETFGPSTLVRQRDHLTPAVEQIPAASSPVKVLFSASAKEARWEPGGGSLLELAESRGLNPDFSCRGGSCGTCRTRLVSGQVHYLNLPAEMPAEGEVLICCAVPAQAKEGDAPLVLEL</sequence>
<dbReference type="Gene3D" id="3.40.50.80">
    <property type="entry name" value="Nucleotide-binding domain of ferredoxin-NADP reductase (FNR) module"/>
    <property type="match status" value="1"/>
</dbReference>
<dbReference type="InterPro" id="IPR006058">
    <property type="entry name" value="2Fe2S_fd_BS"/>
</dbReference>
<dbReference type="InterPro" id="IPR017927">
    <property type="entry name" value="FAD-bd_FR_type"/>
</dbReference>
<dbReference type="InterPro" id="IPR008333">
    <property type="entry name" value="Cbr1-like_FAD-bd_dom"/>
</dbReference>
<dbReference type="InterPro" id="IPR001433">
    <property type="entry name" value="OxRdtase_FAD/NAD-bd"/>
</dbReference>